<proteinExistence type="inferred from homology"/>
<gene>
    <name evidence="5" type="ORF">Acor_43360</name>
</gene>
<dbReference type="InterPro" id="IPR006311">
    <property type="entry name" value="TAT_signal"/>
</dbReference>
<reference evidence="5 6" key="1">
    <citation type="submission" date="2019-10" db="EMBL/GenBank/DDBJ databases">
        <title>Whole genome shotgun sequence of Acrocarpospora corrugata NBRC 13972.</title>
        <authorList>
            <person name="Ichikawa N."/>
            <person name="Kimura A."/>
            <person name="Kitahashi Y."/>
            <person name="Komaki H."/>
            <person name="Oguchi A."/>
        </authorList>
    </citation>
    <scope>NUCLEOTIDE SEQUENCE [LARGE SCALE GENOMIC DNA]</scope>
    <source>
        <strain evidence="5 6">NBRC 13972</strain>
    </source>
</reference>
<keyword evidence="3" id="KW-0813">Transport</keyword>
<dbReference type="Gene3D" id="3.40.190.10">
    <property type="entry name" value="Periplasmic binding protein-like II"/>
    <property type="match status" value="2"/>
</dbReference>
<dbReference type="RefSeq" id="WP_155338509.1">
    <property type="nucleotide sequence ID" value="NZ_BAAABN010000002.1"/>
</dbReference>
<dbReference type="InterPro" id="IPR050490">
    <property type="entry name" value="Bact_solute-bd_prot1"/>
</dbReference>
<dbReference type="EMBL" id="BLAD01000057">
    <property type="protein sequence ID" value="GES02270.1"/>
    <property type="molecule type" value="Genomic_DNA"/>
</dbReference>
<accession>A0A5M3W201</accession>
<comment type="caution">
    <text evidence="5">The sequence shown here is derived from an EMBL/GenBank/DDBJ whole genome shotgun (WGS) entry which is preliminary data.</text>
</comment>
<name>A0A5M3W201_9ACTN</name>
<dbReference type="Proteomes" id="UP000334990">
    <property type="component" value="Unassembled WGS sequence"/>
</dbReference>
<dbReference type="PANTHER" id="PTHR43649:SF31">
    <property type="entry name" value="SN-GLYCEROL-3-PHOSPHATE-BINDING PERIPLASMIC PROTEIN UGPB"/>
    <property type="match status" value="1"/>
</dbReference>
<dbReference type="PANTHER" id="PTHR43649">
    <property type="entry name" value="ARABINOSE-BINDING PROTEIN-RELATED"/>
    <property type="match status" value="1"/>
</dbReference>
<dbReference type="OrthoDB" id="2513152at2"/>
<evidence type="ECO:0000313" key="5">
    <source>
        <dbReference type="EMBL" id="GES02270.1"/>
    </source>
</evidence>
<evidence type="ECO:0000256" key="4">
    <source>
        <dbReference type="ARBA" id="ARBA00022729"/>
    </source>
</evidence>
<sequence>MTHSPDGASTTRRGFLGLVGLTALSAACSTPAGPKPGAARATATAMDKLTALIPKYVPLQVVKPDIIGSVPGFGRDGFLKYPTALVDSVTAKPGKGGTYKVMVPTWSPLPPPLGSNSYYDAVNTDIGATVDFNYLDGLTIHEKLPTLLAGGDVADVTTVPGWALTAVPDYSKAVDGLFEDLTPYLAGDISAKYPALAAIPTLAWQYSVFGGKLKAVPAWPTPSFGLVLFHRKDLWDKFGLTPPKSADELFEMGKQVTDPKAERWAFSDIFLVMQEIFRVPRKWRKEGGKLVHGYETPEYEAAVAFMRKLVDNDLMHPNVLSAKSAGDDKELFKSGQILVKSDGFSFWAETLIQMAKENPDFWMEPVPVFGGDGGKPEYRVNQDPSYTFVKKGTPKEKVEELLGLFNYFSSPFGTQEQLLFNNGVENEHFTRDASGAPQQTELGPKEIVGSYVWLGGRVDPIFESQAHPNYVQAATTWWNSAVLVRHQDPFDGIRVQEPGDFTAAVKPFEDKVTDIIRGRRDVSTLSQAIGEWRKGGGDAGREFYQKVLTDNGRA</sequence>
<keyword evidence="5" id="KW-0449">Lipoprotein</keyword>
<dbReference type="InterPro" id="IPR019546">
    <property type="entry name" value="TAT_signal_bac_arc"/>
</dbReference>
<dbReference type="Pfam" id="PF13416">
    <property type="entry name" value="SBP_bac_8"/>
    <property type="match status" value="1"/>
</dbReference>
<protein>
    <submittedName>
        <fullName evidence="5">Lipoprotein</fullName>
    </submittedName>
</protein>
<dbReference type="SUPFAM" id="SSF53850">
    <property type="entry name" value="Periplasmic binding protein-like II"/>
    <property type="match status" value="1"/>
</dbReference>
<dbReference type="InterPro" id="IPR006059">
    <property type="entry name" value="SBP"/>
</dbReference>
<dbReference type="PROSITE" id="PS51318">
    <property type="entry name" value="TAT"/>
    <property type="match status" value="1"/>
</dbReference>
<evidence type="ECO:0000256" key="3">
    <source>
        <dbReference type="ARBA" id="ARBA00022448"/>
    </source>
</evidence>
<dbReference type="AlphaFoldDB" id="A0A5M3W201"/>
<evidence type="ECO:0000256" key="2">
    <source>
        <dbReference type="ARBA" id="ARBA00008520"/>
    </source>
</evidence>
<keyword evidence="4" id="KW-0732">Signal</keyword>
<dbReference type="NCBIfam" id="TIGR01409">
    <property type="entry name" value="TAT_signal_seq"/>
    <property type="match status" value="1"/>
</dbReference>
<comment type="subcellular location">
    <subcellularLocation>
        <location evidence="1">Cell envelope</location>
    </subcellularLocation>
</comment>
<organism evidence="5 6">
    <name type="scientific">Acrocarpospora corrugata</name>
    <dbReference type="NCBI Taxonomy" id="35763"/>
    <lineage>
        <taxon>Bacteria</taxon>
        <taxon>Bacillati</taxon>
        <taxon>Actinomycetota</taxon>
        <taxon>Actinomycetes</taxon>
        <taxon>Streptosporangiales</taxon>
        <taxon>Streptosporangiaceae</taxon>
        <taxon>Acrocarpospora</taxon>
    </lineage>
</organism>
<evidence type="ECO:0000313" key="6">
    <source>
        <dbReference type="Proteomes" id="UP000334990"/>
    </source>
</evidence>
<comment type="similarity">
    <text evidence="2">Belongs to the bacterial solute-binding protein 1 family.</text>
</comment>
<keyword evidence="6" id="KW-1185">Reference proteome</keyword>
<dbReference type="GO" id="GO:0030313">
    <property type="term" value="C:cell envelope"/>
    <property type="evidence" value="ECO:0007669"/>
    <property type="project" value="UniProtKB-SubCell"/>
</dbReference>
<evidence type="ECO:0000256" key="1">
    <source>
        <dbReference type="ARBA" id="ARBA00004196"/>
    </source>
</evidence>